<dbReference type="Proteomes" id="UP001202134">
    <property type="component" value="Unassembled WGS sequence"/>
</dbReference>
<keyword evidence="3" id="KW-1185">Reference proteome</keyword>
<evidence type="ECO:0000313" key="3">
    <source>
        <dbReference type="Proteomes" id="UP001202134"/>
    </source>
</evidence>
<accession>A0ABT0KV85</accession>
<dbReference type="Pfam" id="PF11726">
    <property type="entry name" value="YagK_YfjJ_C"/>
    <property type="match status" value="1"/>
</dbReference>
<evidence type="ECO:0000313" key="2">
    <source>
        <dbReference type="EMBL" id="MCL1047534.1"/>
    </source>
</evidence>
<evidence type="ECO:0000259" key="1">
    <source>
        <dbReference type="Pfam" id="PF11726"/>
    </source>
</evidence>
<reference evidence="2 3" key="1">
    <citation type="submission" date="2022-01" db="EMBL/GenBank/DDBJ databases">
        <title>Whole genome-based taxonomy of the Shewanellaceae.</title>
        <authorList>
            <person name="Martin-Rodriguez A.J."/>
        </authorList>
    </citation>
    <scope>NUCLEOTIDE SEQUENCE [LARGE SCALE GENOMIC DNA]</scope>
    <source>
        <strain evidence="2 3">DSM 24955</strain>
    </source>
</reference>
<gene>
    <name evidence="2" type="ORF">L2737_19720</name>
</gene>
<dbReference type="EMBL" id="JAKIKU010000015">
    <property type="protein sequence ID" value="MCL1047534.1"/>
    <property type="molecule type" value="Genomic_DNA"/>
</dbReference>
<sequence length="268" mass="31086">MGIKLPIFILLVTQVGLFYPLLTPIKSIKATSNALLIKRLRIGGYNFLTRFLNIIMMLCFNERLFTNKIFNYSASLPQTKDVCLGGRGWKVMLFDKGINLNLLKKVYNCFTGYLSRHSKVLAIRFDISLIDSPNNNKKVSKIMSNIKQKLNKHYGSKISYGWVREQNTNADKCHYHCFVLLNGHKANTSHCTFKYAHQTIKLFIDVNIHFPEYCYYMTFRGNFRSQQAAIYRLSYLAKNASKETIPSHTKGYFFSRPNENKLNLFSNL</sequence>
<dbReference type="InterPro" id="IPR057271">
    <property type="entry name" value="YagK_YfjJ_C"/>
</dbReference>
<comment type="caution">
    <text evidence="2">The sequence shown here is derived from an EMBL/GenBank/DDBJ whole genome shotgun (WGS) entry which is preliminary data.</text>
</comment>
<proteinExistence type="predicted"/>
<dbReference type="RefSeq" id="WP_248956862.1">
    <property type="nucleotide sequence ID" value="NZ_JAKIKU010000015.1"/>
</dbReference>
<organism evidence="2 3">
    <name type="scientific">Shewanella electrodiphila</name>
    <dbReference type="NCBI Taxonomy" id="934143"/>
    <lineage>
        <taxon>Bacteria</taxon>
        <taxon>Pseudomonadati</taxon>
        <taxon>Pseudomonadota</taxon>
        <taxon>Gammaproteobacteria</taxon>
        <taxon>Alteromonadales</taxon>
        <taxon>Shewanellaceae</taxon>
        <taxon>Shewanella</taxon>
    </lineage>
</organism>
<feature type="domain" description="YagK/YfjJ C-terminal" evidence="1">
    <location>
        <begin position="114"/>
        <end position="244"/>
    </location>
</feature>
<name>A0ABT0KV85_9GAMM</name>
<protein>
    <submittedName>
        <fullName evidence="2">Inovirus Gp2 family protein</fullName>
    </submittedName>
</protein>